<gene>
    <name evidence="4" type="primary">WAKL13_0</name>
    <name evidence="4" type="ORF">g.111515</name>
</gene>
<protein>
    <submittedName>
        <fullName evidence="4">Putative wall-associated receptor kinase-like 13</fullName>
    </submittedName>
</protein>
<dbReference type="GO" id="GO:0004674">
    <property type="term" value="F:protein serine/threonine kinase activity"/>
    <property type="evidence" value="ECO:0007669"/>
    <property type="project" value="TreeGrafter"/>
</dbReference>
<dbReference type="GO" id="GO:0005886">
    <property type="term" value="C:plasma membrane"/>
    <property type="evidence" value="ECO:0007669"/>
    <property type="project" value="TreeGrafter"/>
</dbReference>
<dbReference type="PANTHER" id="PTHR27005">
    <property type="entry name" value="WALL-ASSOCIATED RECEPTOR KINASE-LIKE 21"/>
    <property type="match status" value="1"/>
</dbReference>
<dbReference type="GO" id="GO:0007166">
    <property type="term" value="P:cell surface receptor signaling pathway"/>
    <property type="evidence" value="ECO:0007669"/>
    <property type="project" value="InterPro"/>
</dbReference>
<dbReference type="EMBL" id="GDJX01004265">
    <property type="protein sequence ID" value="JAT63671.1"/>
    <property type="molecule type" value="Transcribed_RNA"/>
</dbReference>
<keyword evidence="1" id="KW-0547">Nucleotide-binding</keyword>
<dbReference type="PROSITE" id="PS50011">
    <property type="entry name" value="PROTEIN_KINASE_DOM"/>
    <property type="match status" value="1"/>
</dbReference>
<dbReference type="Pfam" id="PF07714">
    <property type="entry name" value="PK_Tyr_Ser-Thr"/>
    <property type="match status" value="1"/>
</dbReference>
<keyword evidence="4" id="KW-0808">Transferase</keyword>
<evidence type="ECO:0000256" key="2">
    <source>
        <dbReference type="ARBA" id="ARBA00022840"/>
    </source>
</evidence>
<dbReference type="InterPro" id="IPR011009">
    <property type="entry name" value="Kinase-like_dom_sf"/>
</dbReference>
<dbReference type="GO" id="GO:0005524">
    <property type="term" value="F:ATP binding"/>
    <property type="evidence" value="ECO:0007669"/>
    <property type="project" value="UniProtKB-KW"/>
</dbReference>
<dbReference type="SUPFAM" id="SSF56112">
    <property type="entry name" value="Protein kinase-like (PK-like)"/>
    <property type="match status" value="1"/>
</dbReference>
<keyword evidence="4" id="KW-0418">Kinase</keyword>
<dbReference type="Gene3D" id="3.30.200.20">
    <property type="entry name" value="Phosphorylase Kinase, domain 1"/>
    <property type="match status" value="1"/>
</dbReference>
<dbReference type="PANTHER" id="PTHR27005:SF466">
    <property type="entry name" value="NON-FUNCTIONAL PSEUDOKINASE ZED1-LIKE"/>
    <property type="match status" value="1"/>
</dbReference>
<keyword evidence="4" id="KW-0675">Receptor</keyword>
<feature type="domain" description="Protein kinase" evidence="3">
    <location>
        <begin position="30"/>
        <end position="367"/>
    </location>
</feature>
<dbReference type="Gene3D" id="1.10.510.10">
    <property type="entry name" value="Transferase(Phosphotransferase) domain 1"/>
    <property type="match status" value="1"/>
</dbReference>
<reference evidence="4" key="1">
    <citation type="submission" date="2015-07" db="EMBL/GenBank/DDBJ databases">
        <title>Transcriptome Assembly of Anthurium amnicola.</title>
        <authorList>
            <person name="Suzuki J."/>
        </authorList>
    </citation>
    <scope>NUCLEOTIDE SEQUENCE</scope>
</reference>
<proteinExistence type="predicted"/>
<organism evidence="4">
    <name type="scientific">Anthurium amnicola</name>
    <dbReference type="NCBI Taxonomy" id="1678845"/>
    <lineage>
        <taxon>Eukaryota</taxon>
        <taxon>Viridiplantae</taxon>
        <taxon>Streptophyta</taxon>
        <taxon>Embryophyta</taxon>
        <taxon>Tracheophyta</taxon>
        <taxon>Spermatophyta</taxon>
        <taxon>Magnoliopsida</taxon>
        <taxon>Liliopsida</taxon>
        <taxon>Araceae</taxon>
        <taxon>Pothoideae</taxon>
        <taxon>Potheae</taxon>
        <taxon>Anthurium</taxon>
    </lineage>
</organism>
<evidence type="ECO:0000259" key="3">
    <source>
        <dbReference type="PROSITE" id="PS50011"/>
    </source>
</evidence>
<keyword evidence="2" id="KW-0067">ATP-binding</keyword>
<dbReference type="AlphaFoldDB" id="A0A1D1Z9Y7"/>
<dbReference type="InterPro" id="IPR045274">
    <property type="entry name" value="WAK-like"/>
</dbReference>
<evidence type="ECO:0000313" key="4">
    <source>
        <dbReference type="EMBL" id="JAT63671.1"/>
    </source>
</evidence>
<dbReference type="InterPro" id="IPR001245">
    <property type="entry name" value="Ser-Thr/Tyr_kinase_cat_dom"/>
</dbReference>
<sequence>MWWWRPRRICRRNNPARRRRNLSRNGEILLRLQVSFSPGQSNPIRMFTLREIQEATNTSMARALPFTSWYNYNWGVLDGRRVAIKYMNPSSGVSPNFVVEALITEIAILSNIHHRNVVRLVGCCLETPVPLLVHESIILPNGNLEDHLERWATNRVETPPLSTRLRIAIDVADALNYIHSFTSRPIVHKHVRAANILLDEDYNAKLFDFSLSVAIPSGQTHVVTAVSGTYRYIDPEYASTGVVTEEADVFAFGVLLFELLTGVTFLDGQRECDSFSKLLAMGREVTQEPPINRVEFTASEEYLARKEEFLVNLLGDAAALGDAEGEADHIRAVAELALQCARPTAHERPTMKEVTRQLRRSCVAPHLACTRAARYAGL</sequence>
<evidence type="ECO:0000256" key="1">
    <source>
        <dbReference type="ARBA" id="ARBA00022741"/>
    </source>
</evidence>
<dbReference type="InterPro" id="IPR000719">
    <property type="entry name" value="Prot_kinase_dom"/>
</dbReference>
<name>A0A1D1Z9Y7_9ARAE</name>
<accession>A0A1D1Z9Y7</accession>